<dbReference type="PANTHER" id="PTHR33751:SF9">
    <property type="entry name" value="CYTOCHROME C4"/>
    <property type="match status" value="1"/>
</dbReference>
<dbReference type="InterPro" id="IPR009056">
    <property type="entry name" value="Cyt_c-like_dom"/>
</dbReference>
<accession>A0ABY7SV86</accession>
<feature type="chain" id="PRO_5046683510" evidence="7">
    <location>
        <begin position="23"/>
        <end position="121"/>
    </location>
</feature>
<dbReference type="Gene3D" id="1.10.760.10">
    <property type="entry name" value="Cytochrome c-like domain"/>
    <property type="match status" value="1"/>
</dbReference>
<gene>
    <name evidence="9" type="ORF">JHW45_17725</name>
</gene>
<dbReference type="RefSeq" id="WP_272858926.1">
    <property type="nucleotide sequence ID" value="NZ_CP067134.1"/>
</dbReference>
<feature type="signal peptide" evidence="7">
    <location>
        <begin position="1"/>
        <end position="22"/>
    </location>
</feature>
<dbReference type="Proteomes" id="UP001218412">
    <property type="component" value="Chromosome"/>
</dbReference>
<dbReference type="EMBL" id="CP067134">
    <property type="protein sequence ID" value="WCR10843.1"/>
    <property type="molecule type" value="Genomic_DNA"/>
</dbReference>
<name>A0ABY7SV86_9RHOB</name>
<evidence type="ECO:0000256" key="7">
    <source>
        <dbReference type="SAM" id="SignalP"/>
    </source>
</evidence>
<dbReference type="Pfam" id="PF00034">
    <property type="entry name" value="Cytochrom_C"/>
    <property type="match status" value="1"/>
</dbReference>
<keyword evidence="5 6" id="KW-0408">Iron</keyword>
<organism evidence="9 10">
    <name type="scientific">Paracoccus stylophorae</name>
    <dbReference type="NCBI Taxonomy" id="659350"/>
    <lineage>
        <taxon>Bacteria</taxon>
        <taxon>Pseudomonadati</taxon>
        <taxon>Pseudomonadota</taxon>
        <taxon>Alphaproteobacteria</taxon>
        <taxon>Rhodobacterales</taxon>
        <taxon>Paracoccaceae</taxon>
        <taxon>Paracoccus</taxon>
    </lineage>
</organism>
<evidence type="ECO:0000256" key="1">
    <source>
        <dbReference type="ARBA" id="ARBA00022448"/>
    </source>
</evidence>
<dbReference type="SUPFAM" id="SSF46626">
    <property type="entry name" value="Cytochrome c"/>
    <property type="match status" value="1"/>
</dbReference>
<evidence type="ECO:0000313" key="9">
    <source>
        <dbReference type="EMBL" id="WCR10843.1"/>
    </source>
</evidence>
<dbReference type="PROSITE" id="PS51007">
    <property type="entry name" value="CYTC"/>
    <property type="match status" value="1"/>
</dbReference>
<proteinExistence type="predicted"/>
<keyword evidence="2 6" id="KW-0349">Heme</keyword>
<evidence type="ECO:0000313" key="10">
    <source>
        <dbReference type="Proteomes" id="UP001218412"/>
    </source>
</evidence>
<protein>
    <submittedName>
        <fullName evidence="9">C-type cytochrome</fullName>
    </submittedName>
</protein>
<evidence type="ECO:0000256" key="6">
    <source>
        <dbReference type="PROSITE-ProRule" id="PRU00433"/>
    </source>
</evidence>
<dbReference type="InterPro" id="IPR050597">
    <property type="entry name" value="Cytochrome_c_Oxidase_Subunit"/>
</dbReference>
<keyword evidence="10" id="KW-1185">Reference proteome</keyword>
<keyword evidence="7" id="KW-0732">Signal</keyword>
<feature type="domain" description="Cytochrome c" evidence="8">
    <location>
        <begin position="39"/>
        <end position="120"/>
    </location>
</feature>
<evidence type="ECO:0000256" key="2">
    <source>
        <dbReference type="ARBA" id="ARBA00022617"/>
    </source>
</evidence>
<evidence type="ECO:0000256" key="5">
    <source>
        <dbReference type="ARBA" id="ARBA00023004"/>
    </source>
</evidence>
<sequence>MGRGFLLAAVVASAFCGSSAIAEVKAKPNAVDAGSEIAADIVAGEKQYMRECRACHGRKAEGVSSFPKLVGHPADHLVQRLEQYRAGEKLGPNTPLMAAVTKELSDQDISNLAGFIVSLPE</sequence>
<keyword evidence="3 6" id="KW-0479">Metal-binding</keyword>
<keyword evidence="4" id="KW-0249">Electron transport</keyword>
<reference evidence="9 10" key="1">
    <citation type="submission" date="2021-01" db="EMBL/GenBank/DDBJ databases">
        <title>Biogeographic distribution of Paracoccus.</title>
        <authorList>
            <person name="Hollensteiner J."/>
            <person name="Leineberger J."/>
            <person name="Brinkhoff T."/>
            <person name="Daniel R."/>
        </authorList>
    </citation>
    <scope>NUCLEOTIDE SEQUENCE [LARGE SCALE GENOMIC DNA]</scope>
    <source>
        <strain evidence="9 10">LMG25392</strain>
    </source>
</reference>
<dbReference type="InterPro" id="IPR036909">
    <property type="entry name" value="Cyt_c-like_dom_sf"/>
</dbReference>
<evidence type="ECO:0000256" key="3">
    <source>
        <dbReference type="ARBA" id="ARBA00022723"/>
    </source>
</evidence>
<evidence type="ECO:0000256" key="4">
    <source>
        <dbReference type="ARBA" id="ARBA00022982"/>
    </source>
</evidence>
<evidence type="ECO:0000259" key="8">
    <source>
        <dbReference type="PROSITE" id="PS51007"/>
    </source>
</evidence>
<dbReference type="PANTHER" id="PTHR33751">
    <property type="entry name" value="CBB3-TYPE CYTOCHROME C OXIDASE SUBUNIT FIXP"/>
    <property type="match status" value="1"/>
</dbReference>
<keyword evidence="1" id="KW-0813">Transport</keyword>